<dbReference type="InterPro" id="IPR004046">
    <property type="entry name" value="GST_C"/>
</dbReference>
<dbReference type="Proteomes" id="UP000327044">
    <property type="component" value="Unassembled WGS sequence"/>
</dbReference>
<dbReference type="SUPFAM" id="SSF52833">
    <property type="entry name" value="Thioredoxin-like"/>
    <property type="match status" value="1"/>
</dbReference>
<protein>
    <submittedName>
        <fullName evidence="4">Uncharacterized protein</fullName>
    </submittedName>
</protein>
<evidence type="ECO:0000259" key="2">
    <source>
        <dbReference type="PROSITE" id="PS50404"/>
    </source>
</evidence>
<evidence type="ECO:0000313" key="4">
    <source>
        <dbReference type="EMBL" id="JAV92958.1"/>
    </source>
</evidence>
<dbReference type="SFLD" id="SFLDS00019">
    <property type="entry name" value="Glutathione_Transferase_(cytos"/>
    <property type="match status" value="1"/>
</dbReference>
<reference evidence="5" key="3">
    <citation type="submission" date="2019-08" db="EMBL/GenBank/DDBJ databases">
        <authorList>
            <consortium name="Photinus pyralis genome working group"/>
            <person name="Fallon T.R."/>
            <person name="Sander Lower S.E."/>
            <person name="Weng J.-K."/>
        </authorList>
    </citation>
    <scope>NUCLEOTIDE SEQUENCE</scope>
    <source>
        <strain evidence="5">1611_PpyrPB1</strain>
        <tissue evidence="5">Whole body</tissue>
    </source>
</reference>
<keyword evidence="6" id="KW-1185">Reference proteome</keyword>
<evidence type="ECO:0000259" key="3">
    <source>
        <dbReference type="PROSITE" id="PS50405"/>
    </source>
</evidence>
<organism evidence="4">
    <name type="scientific">Photinus pyralis</name>
    <name type="common">Common eastern firefly</name>
    <name type="synonym">Lampyris pyralis</name>
    <dbReference type="NCBI Taxonomy" id="7054"/>
    <lineage>
        <taxon>Eukaryota</taxon>
        <taxon>Metazoa</taxon>
        <taxon>Ecdysozoa</taxon>
        <taxon>Arthropoda</taxon>
        <taxon>Hexapoda</taxon>
        <taxon>Insecta</taxon>
        <taxon>Pterygota</taxon>
        <taxon>Neoptera</taxon>
        <taxon>Endopterygota</taxon>
        <taxon>Coleoptera</taxon>
        <taxon>Polyphaga</taxon>
        <taxon>Elateriformia</taxon>
        <taxon>Elateroidea</taxon>
        <taxon>Lampyridae</taxon>
        <taxon>Lampyrinae</taxon>
        <taxon>Photinus</taxon>
    </lineage>
</organism>
<dbReference type="GO" id="GO:0004364">
    <property type="term" value="F:glutathione transferase activity"/>
    <property type="evidence" value="ECO:0007669"/>
    <property type="project" value="TreeGrafter"/>
</dbReference>
<dbReference type="Gene3D" id="1.20.1050.10">
    <property type="match status" value="1"/>
</dbReference>
<dbReference type="EMBL" id="VVIM01000007">
    <property type="protein sequence ID" value="KAB0795860.1"/>
    <property type="molecule type" value="Genomic_DNA"/>
</dbReference>
<dbReference type="PROSITE" id="PS50404">
    <property type="entry name" value="GST_NTER"/>
    <property type="match status" value="1"/>
</dbReference>
<dbReference type="PANTHER" id="PTHR43969">
    <property type="entry name" value="GLUTATHIONE S TRANSFERASE D10, ISOFORM A-RELATED"/>
    <property type="match status" value="1"/>
</dbReference>
<dbReference type="SFLD" id="SFLDG01153">
    <property type="entry name" value="Main.4:_Theta-like"/>
    <property type="match status" value="1"/>
</dbReference>
<reference evidence="5 6" key="2">
    <citation type="journal article" date="2018" name="Elife">
        <title>Firefly genomes illuminate parallel origins of bioluminescence in beetles.</title>
        <authorList>
            <person name="Fallon T.R."/>
            <person name="Lower S.E."/>
            <person name="Chang C.H."/>
            <person name="Bessho-Uehara M."/>
            <person name="Martin G.J."/>
            <person name="Bewick A.J."/>
            <person name="Behringer M."/>
            <person name="Debat H.J."/>
            <person name="Wong I."/>
            <person name="Day J.C."/>
            <person name="Suvorov A."/>
            <person name="Silva C.J."/>
            <person name="Stanger-Hall K.F."/>
            <person name="Hall D.W."/>
            <person name="Schmitz R.J."/>
            <person name="Nelson D.R."/>
            <person name="Lewis S.M."/>
            <person name="Shigenobu S."/>
            <person name="Bybee S.M."/>
            <person name="Larracuente A.M."/>
            <person name="Oba Y."/>
            <person name="Weng J.K."/>
        </authorList>
    </citation>
    <scope>NUCLEOTIDE SEQUENCE [LARGE SCALE GENOMIC DNA]</scope>
    <source>
        <strain evidence="5">1611_PpyrPB1</strain>
        <tissue evidence="5">Whole body</tissue>
    </source>
</reference>
<dbReference type="CDD" id="cd03177">
    <property type="entry name" value="GST_C_Delta_Epsilon"/>
    <property type="match status" value="1"/>
</dbReference>
<dbReference type="AlphaFoldDB" id="A0A1Y1N675"/>
<dbReference type="SUPFAM" id="SSF47616">
    <property type="entry name" value="GST C-terminal domain-like"/>
    <property type="match status" value="1"/>
</dbReference>
<dbReference type="InterPro" id="IPR036249">
    <property type="entry name" value="Thioredoxin-like_sf"/>
</dbReference>
<feature type="domain" description="GST C-terminal" evidence="3">
    <location>
        <begin position="89"/>
        <end position="211"/>
    </location>
</feature>
<dbReference type="Pfam" id="PF00043">
    <property type="entry name" value="GST_C"/>
    <property type="match status" value="1"/>
</dbReference>
<dbReference type="OrthoDB" id="2309723at2759"/>
<comment type="subunit">
    <text evidence="1">Homodimer.</text>
</comment>
<dbReference type="Gene3D" id="3.40.30.10">
    <property type="entry name" value="Glutaredoxin"/>
    <property type="match status" value="1"/>
</dbReference>
<accession>A0A1Y1N675</accession>
<evidence type="ECO:0000313" key="6">
    <source>
        <dbReference type="Proteomes" id="UP000327044"/>
    </source>
</evidence>
<dbReference type="InterPro" id="IPR036282">
    <property type="entry name" value="Glutathione-S-Trfase_C_sf"/>
</dbReference>
<dbReference type="GO" id="GO:0006749">
    <property type="term" value="P:glutathione metabolic process"/>
    <property type="evidence" value="ECO:0007669"/>
    <property type="project" value="TreeGrafter"/>
</dbReference>
<feature type="domain" description="GST N-terminal" evidence="2">
    <location>
        <begin position="1"/>
        <end position="83"/>
    </location>
</feature>
<dbReference type="PROSITE" id="PS50405">
    <property type="entry name" value="GST_CTER"/>
    <property type="match status" value="1"/>
</dbReference>
<dbReference type="Pfam" id="PF13417">
    <property type="entry name" value="GST_N_3"/>
    <property type="match status" value="1"/>
</dbReference>
<evidence type="ECO:0000256" key="1">
    <source>
        <dbReference type="ARBA" id="ARBA00011738"/>
    </source>
</evidence>
<dbReference type="InterPro" id="IPR010987">
    <property type="entry name" value="Glutathione-S-Trfase_C-like"/>
</dbReference>
<dbReference type="CDD" id="cd03045">
    <property type="entry name" value="GST_N_Delta_Epsilon"/>
    <property type="match status" value="1"/>
</dbReference>
<dbReference type="InterPro" id="IPR040079">
    <property type="entry name" value="Glutathione_S-Trfase"/>
</dbReference>
<proteinExistence type="predicted"/>
<dbReference type="PANTHER" id="PTHR43969:SF8">
    <property type="entry name" value="GLUTATHIONE S TRANSFERASE E13, ISOFORM A-RELATED"/>
    <property type="match status" value="1"/>
</dbReference>
<dbReference type="EMBL" id="GEZM01012401">
    <property type="protein sequence ID" value="JAV92958.1"/>
    <property type="molecule type" value="Transcribed_RNA"/>
</dbReference>
<reference evidence="4" key="1">
    <citation type="journal article" date="2016" name="Sci. Rep.">
        <title>Molecular characterization of firefly nuptial gifts: a multi-omics approach sheds light on postcopulatory sexual selection.</title>
        <authorList>
            <person name="Al-Wathiqui N."/>
            <person name="Fallon T.R."/>
            <person name="South A."/>
            <person name="Weng J.K."/>
            <person name="Lewis S.M."/>
        </authorList>
    </citation>
    <scope>NUCLEOTIDE SEQUENCE</scope>
</reference>
<evidence type="ECO:0000313" key="5">
    <source>
        <dbReference type="EMBL" id="KAB0795860.1"/>
    </source>
</evidence>
<dbReference type="FunFam" id="3.40.30.10:FF:000034">
    <property type="entry name" value="glutathione S-transferase 1"/>
    <property type="match status" value="1"/>
</dbReference>
<dbReference type="FunCoup" id="A0A1Y1N675">
    <property type="interactions" value="222"/>
</dbReference>
<dbReference type="FunFam" id="1.20.1050.10:FF:000007">
    <property type="entry name" value="Glutathione S-transferase 1-1"/>
    <property type="match status" value="1"/>
</dbReference>
<gene>
    <name evidence="5" type="ORF">PPYR_09921</name>
</gene>
<dbReference type="InterPro" id="IPR004045">
    <property type="entry name" value="Glutathione_S-Trfase_N"/>
</dbReference>
<dbReference type="InParanoid" id="A0A1Y1N675"/>
<name>A0A1Y1N675_PHOPY</name>
<sequence>MSPKLYVIDLSPPVRSVYLTAAALGITLEHVELDYFAGDHLKPEFIKINPQHTLPTLVDDDGTIVWDSHAINAYLVSKYGKDDSLYPKDFAKRALVDQRLHFDSGWAFLGMRNIVEPIYFRGSKTIPEYLKENANKIYNFLETFLEGKMWVAGDNITIADFSLISSITSLNVLVPIDSGKFPKVAAWIQRSEQLPYYAVNKKGLEDFKTNIDNMLRA</sequence>
<dbReference type="SFLD" id="SFLDG00358">
    <property type="entry name" value="Main_(cytGST)"/>
    <property type="match status" value="1"/>
</dbReference>